<feature type="region of interest" description="Disordered" evidence="4">
    <location>
        <begin position="42"/>
        <end position="71"/>
    </location>
</feature>
<dbReference type="InterPro" id="IPR001876">
    <property type="entry name" value="Znf_RanBP2"/>
</dbReference>
<dbReference type="SMART" id="SM00547">
    <property type="entry name" value="ZnF_RBZ"/>
    <property type="match status" value="1"/>
</dbReference>
<sequence length="452" mass="50613">MHRRLTAAATATALRRFCSHRPPPPPDRRLAFLRSELDDLDLSRAPAQPPPREQWQVTQEPGSGGARAGDKPVAVDIAHPWPEWVALMELLLHKGHLDPSAFAGAAPSKDSNLVRTACLRFGRERPEIVRYLSRWDIQVALRGGCPSIDRKVINSGKRLRAHVGLDEGEVCSQCNLRGSCERAYVRARKEEVGRTVDVMRILLTYGLDIITGNVGNKVCLNKTVKESIKKLLNEVVELDSKGPGSATDKAAQRMSKGQSAVPVKQGDWNCPKCNYLNFKRNAFCLKCGWKRPKALNDQDTIEPHRDLEQNKHPAISFVQDGIQPTLRKRQLVQKRAPLSDEDSDFWSSEEAGDDDDDGDENSMLPMHRDYKFLDGFPIVGGRTATSQEPLEREKWKEEMSRGNQGLPGEASEESNRSSPRVPRSMEMLESEDDDDDISSWFSGANSSRNLKK</sequence>
<dbReference type="PANTHER" id="PTHR23111">
    <property type="entry name" value="ZINC FINGER PROTEIN"/>
    <property type="match status" value="1"/>
</dbReference>
<organism evidence="5">
    <name type="scientific">Aegilops tauschii</name>
    <name type="common">Tausch's goatgrass</name>
    <name type="synonym">Aegilops squarrosa</name>
    <dbReference type="NCBI Taxonomy" id="37682"/>
    <lineage>
        <taxon>Eukaryota</taxon>
        <taxon>Viridiplantae</taxon>
        <taxon>Streptophyta</taxon>
        <taxon>Embryophyta</taxon>
        <taxon>Tracheophyta</taxon>
        <taxon>Spermatophyta</taxon>
        <taxon>Magnoliopsida</taxon>
        <taxon>Liliopsida</taxon>
        <taxon>Poales</taxon>
        <taxon>Poaceae</taxon>
        <taxon>BOP clade</taxon>
        <taxon>Pooideae</taxon>
        <taxon>Triticodae</taxon>
        <taxon>Triticeae</taxon>
        <taxon>Triticinae</taxon>
        <taxon>Aegilops</taxon>
    </lineage>
</organism>
<dbReference type="AlphaFoldDB" id="R7WFP5"/>
<feature type="region of interest" description="Disordered" evidence="4">
    <location>
        <begin position="330"/>
        <end position="365"/>
    </location>
</feature>
<evidence type="ECO:0000256" key="3">
    <source>
        <dbReference type="ARBA" id="ARBA00022833"/>
    </source>
</evidence>
<dbReference type="InterPro" id="IPR036443">
    <property type="entry name" value="Znf_RanBP2_sf"/>
</dbReference>
<feature type="region of interest" description="Disordered" evidence="4">
    <location>
        <begin position="379"/>
        <end position="452"/>
    </location>
</feature>
<dbReference type="PROSITE" id="PS01358">
    <property type="entry name" value="ZF_RANBP2_1"/>
    <property type="match status" value="1"/>
</dbReference>
<dbReference type="GO" id="GO:0008270">
    <property type="term" value="F:zinc ion binding"/>
    <property type="evidence" value="ECO:0007669"/>
    <property type="project" value="UniProtKB-KW"/>
</dbReference>
<keyword evidence="3" id="KW-0862">Zinc</keyword>
<dbReference type="EnsemblPlants" id="EMT20165">
    <property type="protein sequence ID" value="EMT20165"/>
    <property type="gene ID" value="F775_03788"/>
</dbReference>
<dbReference type="GO" id="GO:0003729">
    <property type="term" value="F:mRNA binding"/>
    <property type="evidence" value="ECO:0007669"/>
    <property type="project" value="TreeGrafter"/>
</dbReference>
<dbReference type="GO" id="GO:0005737">
    <property type="term" value="C:cytoplasm"/>
    <property type="evidence" value="ECO:0007669"/>
    <property type="project" value="TreeGrafter"/>
</dbReference>
<feature type="compositionally biased region" description="Acidic residues" evidence="4">
    <location>
        <begin position="350"/>
        <end position="360"/>
    </location>
</feature>
<keyword evidence="1" id="KW-0479">Metal-binding</keyword>
<evidence type="ECO:0000256" key="1">
    <source>
        <dbReference type="ARBA" id="ARBA00022723"/>
    </source>
</evidence>
<feature type="compositionally biased region" description="Acidic residues" evidence="4">
    <location>
        <begin position="428"/>
        <end position="437"/>
    </location>
</feature>
<accession>R7WFP5</accession>
<feature type="region of interest" description="Disordered" evidence="4">
    <location>
        <begin position="241"/>
        <end position="260"/>
    </location>
</feature>
<reference evidence="5" key="1">
    <citation type="submission" date="2015-06" db="UniProtKB">
        <authorList>
            <consortium name="EnsemblPlants"/>
        </authorList>
    </citation>
    <scope>IDENTIFICATION</scope>
</reference>
<dbReference type="PANTHER" id="PTHR23111:SF23">
    <property type="entry name" value="RAN BP2_NZF ZINC FINGER-LIKE SUPERFAMILY PROTEIN"/>
    <property type="match status" value="1"/>
</dbReference>
<evidence type="ECO:0000313" key="5">
    <source>
        <dbReference type="EnsemblPlants" id="EMT20165"/>
    </source>
</evidence>
<evidence type="ECO:0000256" key="4">
    <source>
        <dbReference type="SAM" id="MobiDB-lite"/>
    </source>
</evidence>
<proteinExistence type="predicted"/>
<evidence type="ECO:0000256" key="2">
    <source>
        <dbReference type="ARBA" id="ARBA00022771"/>
    </source>
</evidence>
<dbReference type="Gene3D" id="4.10.1060.10">
    <property type="entry name" value="Zinc finger, RanBP2-type"/>
    <property type="match status" value="1"/>
</dbReference>
<name>R7WFP5_AEGTA</name>
<keyword evidence="2" id="KW-0863">Zinc-finger</keyword>
<dbReference type="ExpressionAtlas" id="R7WFP5">
    <property type="expression patterns" value="baseline"/>
</dbReference>
<protein>
    <submittedName>
        <fullName evidence="5">Zinc finger protein VAR3, chloroplastic</fullName>
    </submittedName>
</protein>
<dbReference type="PROSITE" id="PS50199">
    <property type="entry name" value="ZF_RANBP2_2"/>
    <property type="match status" value="1"/>
</dbReference>
<feature type="compositionally biased region" description="Basic and acidic residues" evidence="4">
    <location>
        <begin position="389"/>
        <end position="400"/>
    </location>
</feature>
<feature type="compositionally biased region" description="Polar residues" evidence="4">
    <location>
        <begin position="439"/>
        <end position="452"/>
    </location>
</feature>
<dbReference type="SUPFAM" id="SSF90209">
    <property type="entry name" value="Ran binding protein zinc finger-like"/>
    <property type="match status" value="1"/>
</dbReference>